<sequence length="84" mass="8776">MNPTTTDLQPTPTGLDAVISAYATGEFDDSTLLAEAGVASLAVLRIVIDVLPDPSLELDTESLATVRTVGDLKQWLAALPGVRP</sequence>
<reference evidence="2" key="1">
    <citation type="journal article" date="2019" name="Int. J. Syst. Evol. Microbiol.">
        <title>The Global Catalogue of Microorganisms (GCM) 10K type strain sequencing project: providing services to taxonomists for standard genome sequencing and annotation.</title>
        <authorList>
            <consortium name="The Broad Institute Genomics Platform"/>
            <consortium name="The Broad Institute Genome Sequencing Center for Infectious Disease"/>
            <person name="Wu L."/>
            <person name="Ma J."/>
        </authorList>
    </citation>
    <scope>NUCLEOTIDE SEQUENCE [LARGE SCALE GENOMIC DNA]</scope>
    <source>
        <strain evidence="2">SYNS20</strain>
    </source>
</reference>
<evidence type="ECO:0000313" key="2">
    <source>
        <dbReference type="Proteomes" id="UP001596523"/>
    </source>
</evidence>
<dbReference type="InterPro" id="IPR036736">
    <property type="entry name" value="ACP-like_sf"/>
</dbReference>
<organism evidence="1 2">
    <name type="scientific">Streptomyces monticola</name>
    <dbReference type="NCBI Taxonomy" id="2666263"/>
    <lineage>
        <taxon>Bacteria</taxon>
        <taxon>Bacillati</taxon>
        <taxon>Actinomycetota</taxon>
        <taxon>Actinomycetes</taxon>
        <taxon>Kitasatosporales</taxon>
        <taxon>Streptomycetaceae</taxon>
        <taxon>Streptomyces</taxon>
    </lineage>
</organism>
<dbReference type="Proteomes" id="UP001596523">
    <property type="component" value="Unassembled WGS sequence"/>
</dbReference>
<protein>
    <recommendedName>
        <fullName evidence="3">Acyl carrier protein</fullName>
    </recommendedName>
</protein>
<accession>A0ABW2JV78</accession>
<proteinExistence type="predicted"/>
<gene>
    <name evidence="1" type="ORF">ACFQVC_34285</name>
</gene>
<evidence type="ECO:0000313" key="1">
    <source>
        <dbReference type="EMBL" id="MFC7309265.1"/>
    </source>
</evidence>
<dbReference type="RefSeq" id="WP_381838027.1">
    <property type="nucleotide sequence ID" value="NZ_JBHTCF010000020.1"/>
</dbReference>
<name>A0ABW2JV78_9ACTN</name>
<dbReference type="EMBL" id="JBHTCF010000020">
    <property type="protein sequence ID" value="MFC7309265.1"/>
    <property type="molecule type" value="Genomic_DNA"/>
</dbReference>
<keyword evidence="2" id="KW-1185">Reference proteome</keyword>
<dbReference type="SUPFAM" id="SSF47336">
    <property type="entry name" value="ACP-like"/>
    <property type="match status" value="1"/>
</dbReference>
<comment type="caution">
    <text evidence="1">The sequence shown here is derived from an EMBL/GenBank/DDBJ whole genome shotgun (WGS) entry which is preliminary data.</text>
</comment>
<evidence type="ECO:0008006" key="3">
    <source>
        <dbReference type="Google" id="ProtNLM"/>
    </source>
</evidence>